<evidence type="ECO:0000313" key="2">
    <source>
        <dbReference type="Proteomes" id="UP000435243"/>
    </source>
</evidence>
<accession>A0A844ZJX6</accession>
<reference evidence="1 2" key="1">
    <citation type="submission" date="2019-12" db="EMBL/GenBank/DDBJ databases">
        <title>Genomic-based taxomic classification of the family Erythrobacteraceae.</title>
        <authorList>
            <person name="Xu L."/>
        </authorList>
    </citation>
    <scope>NUCLEOTIDE SEQUENCE [LARGE SCALE GENOMIC DNA]</scope>
    <source>
        <strain evidence="1 2">JCM 16339</strain>
    </source>
</reference>
<dbReference type="Proteomes" id="UP000435243">
    <property type="component" value="Unassembled WGS sequence"/>
</dbReference>
<dbReference type="SUPFAM" id="SSF53335">
    <property type="entry name" value="S-adenosyl-L-methionine-dependent methyltransferases"/>
    <property type="match status" value="1"/>
</dbReference>
<dbReference type="OrthoDB" id="5623231at2"/>
<dbReference type="RefSeq" id="WP_160589382.1">
    <property type="nucleotide sequence ID" value="NZ_BAAAFP010000002.1"/>
</dbReference>
<dbReference type="Gene3D" id="3.40.50.150">
    <property type="entry name" value="Vaccinia Virus protein VP39"/>
    <property type="match status" value="1"/>
</dbReference>
<dbReference type="EMBL" id="WTYY01000001">
    <property type="protein sequence ID" value="MXO87446.1"/>
    <property type="molecule type" value="Genomic_DNA"/>
</dbReference>
<comment type="caution">
    <text evidence="1">The sequence shown here is derived from an EMBL/GenBank/DDBJ whole genome shotgun (WGS) entry which is preliminary data.</text>
</comment>
<dbReference type="InterPro" id="IPR029063">
    <property type="entry name" value="SAM-dependent_MTases_sf"/>
</dbReference>
<protein>
    <recommendedName>
        <fullName evidence="3">Class I SAM-dependent methyltransferase</fullName>
    </recommendedName>
</protein>
<dbReference type="Pfam" id="PF13578">
    <property type="entry name" value="Methyltransf_24"/>
    <property type="match status" value="1"/>
</dbReference>
<proteinExistence type="predicted"/>
<gene>
    <name evidence="1" type="ORF">GRI32_01675</name>
</gene>
<organism evidence="1 2">
    <name type="scientific">Alteraurantiacibacter aestuarii</name>
    <dbReference type="NCBI Taxonomy" id="650004"/>
    <lineage>
        <taxon>Bacteria</taxon>
        <taxon>Pseudomonadati</taxon>
        <taxon>Pseudomonadota</taxon>
        <taxon>Alphaproteobacteria</taxon>
        <taxon>Sphingomonadales</taxon>
        <taxon>Erythrobacteraceae</taxon>
        <taxon>Alteraurantiacibacter</taxon>
    </lineage>
</organism>
<evidence type="ECO:0008006" key="3">
    <source>
        <dbReference type="Google" id="ProtNLM"/>
    </source>
</evidence>
<sequence>MKFETVAELIKGIPFTSPERGRELYDFVLRHQPKNCLELGVAHGVSLCYMAAALDEIGAGHIDGVDLIDVPRDPSPEDLLKKCGLEKYATIHREKSSYTWFLKKKIEASTANGVCRPGYDLCFIDGPKNWTIDGAAFFMADKLLNPGGTVLFDDYNYAYGAADMATDGINHRDLADDERLEPHVKSIFHLLVMQHPDYGKFEVVNEQWAWATKTGGTERTLHVHERLGLQSKLLRALRKLRSRVG</sequence>
<name>A0A844ZJX6_9SPHN</name>
<keyword evidence="2" id="KW-1185">Reference proteome</keyword>
<evidence type="ECO:0000313" key="1">
    <source>
        <dbReference type="EMBL" id="MXO87446.1"/>
    </source>
</evidence>
<dbReference type="AlphaFoldDB" id="A0A844ZJX6"/>